<dbReference type="Gene3D" id="1.10.260.40">
    <property type="entry name" value="lambda repressor-like DNA-binding domains"/>
    <property type="match status" value="1"/>
</dbReference>
<feature type="domain" description="HTH cro/C1-type" evidence="1">
    <location>
        <begin position="83"/>
        <end position="114"/>
    </location>
</feature>
<evidence type="ECO:0000313" key="2">
    <source>
        <dbReference type="EMBL" id="MCQ4615226.1"/>
    </source>
</evidence>
<dbReference type="InterPro" id="IPR010982">
    <property type="entry name" value="Lambda_DNA-bd_dom_sf"/>
</dbReference>
<sequence>EHCPAVGPGRTWNPYPKKHTFCRLTHQARVVDHSHEFGLRDILCVVILFSANLFLMPIPKEVRESGLKIWQPYAGRMQYTDLIADSRDKNGLSLADVAVLSGVSRAYVQVIERGTKIVKGKPVPHRTSDQNILAVSYAAGADVKQVIKLAGISISPLELQRIECEVRLRAAGRNGVVAALKTLRRVTILPTEA</sequence>
<dbReference type="RefSeq" id="WP_256001526.1">
    <property type="nucleotide sequence ID" value="NZ_JAGPYW010000030.1"/>
</dbReference>
<dbReference type="CDD" id="cd00093">
    <property type="entry name" value="HTH_XRE"/>
    <property type="match status" value="1"/>
</dbReference>
<evidence type="ECO:0000313" key="3">
    <source>
        <dbReference type="Proteomes" id="UP001205080"/>
    </source>
</evidence>
<organism evidence="2 3">
    <name type="scientific">Corynebacterium pseudogenitalium</name>
    <dbReference type="NCBI Taxonomy" id="38303"/>
    <lineage>
        <taxon>Bacteria</taxon>
        <taxon>Bacillati</taxon>
        <taxon>Actinomycetota</taxon>
        <taxon>Actinomycetes</taxon>
        <taxon>Mycobacteriales</taxon>
        <taxon>Corynebacteriaceae</taxon>
        <taxon>Corynebacterium</taxon>
    </lineage>
</organism>
<protein>
    <submittedName>
        <fullName evidence="2">Helix-turn-helix transcriptional regulator</fullName>
    </submittedName>
</protein>
<name>A0ABD4TV73_9CORY</name>
<proteinExistence type="predicted"/>
<dbReference type="AlphaFoldDB" id="A0ABD4TV73"/>
<dbReference type="Proteomes" id="UP001205080">
    <property type="component" value="Unassembled WGS sequence"/>
</dbReference>
<accession>A0ABD4TV73</accession>
<dbReference type="SUPFAM" id="SSF47413">
    <property type="entry name" value="lambda repressor-like DNA-binding domains"/>
    <property type="match status" value="1"/>
</dbReference>
<dbReference type="EMBL" id="JAGPYW010000030">
    <property type="protein sequence ID" value="MCQ4615226.1"/>
    <property type="molecule type" value="Genomic_DNA"/>
</dbReference>
<feature type="non-terminal residue" evidence="2">
    <location>
        <position position="1"/>
    </location>
</feature>
<gene>
    <name evidence="2" type="ORF">KBX22_10940</name>
</gene>
<dbReference type="Pfam" id="PF01381">
    <property type="entry name" value="HTH_3"/>
    <property type="match status" value="1"/>
</dbReference>
<evidence type="ECO:0000259" key="1">
    <source>
        <dbReference type="PROSITE" id="PS50943"/>
    </source>
</evidence>
<reference evidence="2 3" key="1">
    <citation type="submission" date="2021-04" db="EMBL/GenBank/DDBJ databases">
        <title>Corynebacterium genitalium sp. nov. and Corynebacterium genitalium sp. nov., two new species of the genus Corynebacterium.</title>
        <authorList>
            <person name="Jaen-Luchoro D."/>
            <person name="Pinyeiro-Iglesias B."/>
            <person name="Al-Shaer S."/>
            <person name="Karlsson R."/>
            <person name="Gonzales-Siles L."/>
            <person name="Cardew S."/>
            <person name="Jensie-Markopolous S."/>
            <person name="Ohlen M."/>
            <person name="Inganas E."/>
            <person name="Moore E.R.B."/>
        </authorList>
    </citation>
    <scope>NUCLEOTIDE SEQUENCE [LARGE SCALE GENOMIC DNA]</scope>
    <source>
        <strain evidence="2 3">CCUG 55013</strain>
    </source>
</reference>
<dbReference type="InterPro" id="IPR001387">
    <property type="entry name" value="Cro/C1-type_HTH"/>
</dbReference>
<comment type="caution">
    <text evidence="2">The sequence shown here is derived from an EMBL/GenBank/DDBJ whole genome shotgun (WGS) entry which is preliminary data.</text>
</comment>
<dbReference type="PROSITE" id="PS50943">
    <property type="entry name" value="HTH_CROC1"/>
    <property type="match status" value="1"/>
</dbReference>